<dbReference type="Proteomes" id="UP000184292">
    <property type="component" value="Unassembled WGS sequence"/>
</dbReference>
<dbReference type="PANTHER" id="PTHR45724">
    <property type="entry name" value="AQUAPORIN NIP2-1"/>
    <property type="match status" value="1"/>
</dbReference>
<feature type="transmembrane region" description="Helical" evidence="7">
    <location>
        <begin position="139"/>
        <end position="157"/>
    </location>
</feature>
<evidence type="ECO:0000256" key="1">
    <source>
        <dbReference type="ARBA" id="ARBA00004141"/>
    </source>
</evidence>
<evidence type="ECO:0000256" key="5">
    <source>
        <dbReference type="ARBA" id="ARBA00023136"/>
    </source>
</evidence>
<evidence type="ECO:0000256" key="6">
    <source>
        <dbReference type="RuleBase" id="RU000477"/>
    </source>
</evidence>
<dbReference type="InterPro" id="IPR000425">
    <property type="entry name" value="MIP"/>
</dbReference>
<keyword evidence="4 7" id="KW-1133">Transmembrane helix</keyword>
<gene>
    <name evidence="8" type="ORF">SAMN05444417_1521</name>
</gene>
<dbReference type="InterPro" id="IPR022357">
    <property type="entry name" value="MIP_CS"/>
</dbReference>
<name>A0A1M6D5G3_9RHOB</name>
<evidence type="ECO:0000256" key="3">
    <source>
        <dbReference type="ARBA" id="ARBA00022692"/>
    </source>
</evidence>
<dbReference type="InterPro" id="IPR023271">
    <property type="entry name" value="Aquaporin-like"/>
</dbReference>
<feature type="transmembrane region" description="Helical" evidence="7">
    <location>
        <begin position="164"/>
        <end position="189"/>
    </location>
</feature>
<comment type="subcellular location">
    <subcellularLocation>
        <location evidence="1">Membrane</location>
        <topology evidence="1">Multi-pass membrane protein</topology>
    </subcellularLocation>
</comment>
<dbReference type="InterPro" id="IPR034294">
    <property type="entry name" value="Aquaporin_transptr"/>
</dbReference>
<dbReference type="SUPFAM" id="SSF81338">
    <property type="entry name" value="Aquaporin-like"/>
    <property type="match status" value="1"/>
</dbReference>
<dbReference type="PROSITE" id="PS00221">
    <property type="entry name" value="MIP"/>
    <property type="match status" value="1"/>
</dbReference>
<protein>
    <submittedName>
        <fullName evidence="8">Glycerol uptake facilitator (Major Intrinsic Protein Family)</fullName>
    </submittedName>
</protein>
<dbReference type="RefSeq" id="WP_244526292.1">
    <property type="nucleotide sequence ID" value="NZ_FQYO01000002.1"/>
</dbReference>
<evidence type="ECO:0000256" key="4">
    <source>
        <dbReference type="ARBA" id="ARBA00022989"/>
    </source>
</evidence>
<dbReference type="STRING" id="1447782.SAMN05444417_1521"/>
<dbReference type="GO" id="GO:0015267">
    <property type="term" value="F:channel activity"/>
    <property type="evidence" value="ECO:0007669"/>
    <property type="project" value="InterPro"/>
</dbReference>
<accession>A0A1M6D5G3</accession>
<feature type="transmembrane region" description="Helical" evidence="7">
    <location>
        <begin position="63"/>
        <end position="88"/>
    </location>
</feature>
<comment type="similarity">
    <text evidence="6">Belongs to the MIP/aquaporin (TC 1.A.8) family.</text>
</comment>
<dbReference type="EMBL" id="FQYO01000002">
    <property type="protein sequence ID" value="SHI68268.1"/>
    <property type="molecule type" value="Genomic_DNA"/>
</dbReference>
<organism evidence="8 9">
    <name type="scientific">Wenxinia saemankumensis</name>
    <dbReference type="NCBI Taxonomy" id="1447782"/>
    <lineage>
        <taxon>Bacteria</taxon>
        <taxon>Pseudomonadati</taxon>
        <taxon>Pseudomonadota</taxon>
        <taxon>Alphaproteobacteria</taxon>
        <taxon>Rhodobacterales</taxon>
        <taxon>Roseobacteraceae</taxon>
        <taxon>Wenxinia</taxon>
    </lineage>
</organism>
<dbReference type="GO" id="GO:0016020">
    <property type="term" value="C:membrane"/>
    <property type="evidence" value="ECO:0007669"/>
    <property type="project" value="UniProtKB-SubCell"/>
</dbReference>
<dbReference type="PANTHER" id="PTHR45724:SF13">
    <property type="entry name" value="AQUAPORIN NIP1-1-RELATED"/>
    <property type="match status" value="1"/>
</dbReference>
<evidence type="ECO:0000256" key="7">
    <source>
        <dbReference type="SAM" id="Phobius"/>
    </source>
</evidence>
<keyword evidence="2 6" id="KW-0813">Transport</keyword>
<dbReference type="AlphaFoldDB" id="A0A1M6D5G3"/>
<feature type="transmembrane region" description="Helical" evidence="7">
    <location>
        <begin position="209"/>
        <end position="229"/>
    </location>
</feature>
<proteinExistence type="inferred from homology"/>
<dbReference type="Pfam" id="PF00230">
    <property type="entry name" value="MIP"/>
    <property type="match status" value="1"/>
</dbReference>
<reference evidence="8 9" key="1">
    <citation type="submission" date="2016-11" db="EMBL/GenBank/DDBJ databases">
        <authorList>
            <person name="Jaros S."/>
            <person name="Januszkiewicz K."/>
            <person name="Wedrychowicz H."/>
        </authorList>
    </citation>
    <scope>NUCLEOTIDE SEQUENCE [LARGE SCALE GENOMIC DNA]</scope>
    <source>
        <strain evidence="8 9">DSM 100565</strain>
    </source>
</reference>
<keyword evidence="5 7" id="KW-0472">Membrane</keyword>
<feature type="transmembrane region" description="Helical" evidence="7">
    <location>
        <begin position="100"/>
        <end position="119"/>
    </location>
</feature>
<keyword evidence="3 6" id="KW-0812">Transmembrane</keyword>
<evidence type="ECO:0000313" key="9">
    <source>
        <dbReference type="Proteomes" id="UP000184292"/>
    </source>
</evidence>
<evidence type="ECO:0000313" key="8">
    <source>
        <dbReference type="EMBL" id="SHI68268.1"/>
    </source>
</evidence>
<sequence length="237" mass="24133">MTGVVHGPAAAAVAGPDLPRRLVAEALGTLILVATVVGSGIMAETLTGDVALALLGNTIPTGAILVVLITCLGPLSGAHFNPAVTLALCLRREGPWAEALPYMGAQVAGGILGAVLAHAMFEQPLLQLSTHVRTGPAQWLAEAVATFGLVFSILAAVRVRPPAVPLVVGLYITAAYWFTASTSFANPAVAIARALTDTFSGIRPADLPGFILAQLAGAALAAPFAAWLLRPLPRSAP</sequence>
<dbReference type="Gene3D" id="1.20.1080.10">
    <property type="entry name" value="Glycerol uptake facilitator protein"/>
    <property type="match status" value="1"/>
</dbReference>
<feature type="transmembrane region" description="Helical" evidence="7">
    <location>
        <begin position="22"/>
        <end position="43"/>
    </location>
</feature>
<evidence type="ECO:0000256" key="2">
    <source>
        <dbReference type="ARBA" id="ARBA00022448"/>
    </source>
</evidence>
<keyword evidence="9" id="KW-1185">Reference proteome</keyword>
<dbReference type="PRINTS" id="PR00783">
    <property type="entry name" value="MINTRINSICP"/>
</dbReference>